<accession>A0A0D2CXC8</accession>
<dbReference type="STRING" id="348802.A0A0D2CXC8"/>
<gene>
    <name evidence="2" type="ORF">PV05_07166</name>
</gene>
<dbReference type="SUPFAM" id="SSF53474">
    <property type="entry name" value="alpha/beta-Hydrolases"/>
    <property type="match status" value="1"/>
</dbReference>
<dbReference type="RefSeq" id="XP_013315416.1">
    <property type="nucleotide sequence ID" value="XM_013459962.1"/>
</dbReference>
<dbReference type="PANTHER" id="PTHR37017:SF13">
    <property type="entry name" value="AB HYDROLASE-1 DOMAIN-CONTAINING PROTEIN"/>
    <property type="match status" value="1"/>
</dbReference>
<evidence type="ECO:0000259" key="1">
    <source>
        <dbReference type="Pfam" id="PF12697"/>
    </source>
</evidence>
<dbReference type="OrthoDB" id="1263307at2759"/>
<dbReference type="InterPro" id="IPR052897">
    <property type="entry name" value="Sec-Metab_Biosynth_Hydrolase"/>
</dbReference>
<keyword evidence="3" id="KW-1185">Reference proteome</keyword>
<sequence length="270" mass="29083">MAQKRSSAASNPTIIVVPGAACRVVFYNGLVQQLISNGYDAHTYDLLTASREPPQEPATLAEDAKFFHDKIEALVNAGRDVVVVAHSYGGMVATDAVQGLAKTDRVSQGLAGGVVRIIYLTCIVAGVGQTAGELTAHLDFKDFMEAVGEKGEYLGQIAGPKGAQVIFSDLPLEEALAWQGRQSLQSRVCYAGKAVFDAYRQIPVSYIFCAGDKVLPPEFQQGRIDFLKKEARELDLFCLETGHCPNVSEPEATATVICDAIERKMVVTNV</sequence>
<organism evidence="2 3">
    <name type="scientific">Exophiala xenobiotica</name>
    <dbReference type="NCBI Taxonomy" id="348802"/>
    <lineage>
        <taxon>Eukaryota</taxon>
        <taxon>Fungi</taxon>
        <taxon>Dikarya</taxon>
        <taxon>Ascomycota</taxon>
        <taxon>Pezizomycotina</taxon>
        <taxon>Eurotiomycetes</taxon>
        <taxon>Chaetothyriomycetidae</taxon>
        <taxon>Chaetothyriales</taxon>
        <taxon>Herpotrichiellaceae</taxon>
        <taxon>Exophiala</taxon>
    </lineage>
</organism>
<dbReference type="AlphaFoldDB" id="A0A0D2CXC8"/>
<dbReference type="GeneID" id="25329074"/>
<dbReference type="InterPro" id="IPR000073">
    <property type="entry name" value="AB_hydrolase_1"/>
</dbReference>
<dbReference type="Gene3D" id="3.40.50.1820">
    <property type="entry name" value="alpha/beta hydrolase"/>
    <property type="match status" value="1"/>
</dbReference>
<dbReference type="InterPro" id="IPR029058">
    <property type="entry name" value="AB_hydrolase_fold"/>
</dbReference>
<evidence type="ECO:0000313" key="3">
    <source>
        <dbReference type="Proteomes" id="UP000054342"/>
    </source>
</evidence>
<proteinExistence type="predicted"/>
<evidence type="ECO:0000313" key="2">
    <source>
        <dbReference type="EMBL" id="KIW54832.1"/>
    </source>
</evidence>
<name>A0A0D2CXC8_9EURO</name>
<dbReference type="PANTHER" id="PTHR37017">
    <property type="entry name" value="AB HYDROLASE-1 DOMAIN-CONTAINING PROTEIN-RELATED"/>
    <property type="match status" value="1"/>
</dbReference>
<dbReference type="Proteomes" id="UP000054342">
    <property type="component" value="Unassembled WGS sequence"/>
</dbReference>
<reference evidence="2 3" key="1">
    <citation type="submission" date="2015-01" db="EMBL/GenBank/DDBJ databases">
        <title>The Genome Sequence of Exophiala xenobiotica CBS118157.</title>
        <authorList>
            <consortium name="The Broad Institute Genomics Platform"/>
            <person name="Cuomo C."/>
            <person name="de Hoog S."/>
            <person name="Gorbushina A."/>
            <person name="Stielow B."/>
            <person name="Teixiera M."/>
            <person name="Abouelleil A."/>
            <person name="Chapman S.B."/>
            <person name="Priest M."/>
            <person name="Young S.K."/>
            <person name="Wortman J."/>
            <person name="Nusbaum C."/>
            <person name="Birren B."/>
        </authorList>
    </citation>
    <scope>NUCLEOTIDE SEQUENCE [LARGE SCALE GENOMIC DNA]</scope>
    <source>
        <strain evidence="2 3">CBS 118157</strain>
    </source>
</reference>
<dbReference type="Pfam" id="PF12697">
    <property type="entry name" value="Abhydrolase_6"/>
    <property type="match status" value="1"/>
</dbReference>
<protein>
    <recommendedName>
        <fullName evidence="1">AB hydrolase-1 domain-containing protein</fullName>
    </recommendedName>
</protein>
<dbReference type="HOGENOM" id="CLU_046066_1_0_1"/>
<feature type="domain" description="AB hydrolase-1" evidence="1">
    <location>
        <begin position="14"/>
        <end position="254"/>
    </location>
</feature>
<dbReference type="EMBL" id="KN847320">
    <property type="protein sequence ID" value="KIW54832.1"/>
    <property type="molecule type" value="Genomic_DNA"/>
</dbReference>